<accession>A0ABQ6C9W0</accession>
<dbReference type="Pfam" id="PF14833">
    <property type="entry name" value="NAD_binding_11"/>
    <property type="match status" value="1"/>
</dbReference>
<dbReference type="Pfam" id="PF03446">
    <property type="entry name" value="NAD_binding_2"/>
    <property type="match status" value="1"/>
</dbReference>
<dbReference type="Proteomes" id="UP001156903">
    <property type="component" value="Unassembled WGS sequence"/>
</dbReference>
<evidence type="ECO:0000259" key="3">
    <source>
        <dbReference type="Pfam" id="PF03446"/>
    </source>
</evidence>
<proteinExistence type="predicted"/>
<reference evidence="6" key="1">
    <citation type="journal article" date="2019" name="Int. J. Syst. Evol. Microbiol.">
        <title>The Global Catalogue of Microorganisms (GCM) 10K type strain sequencing project: providing services to taxonomists for standard genome sequencing and annotation.</title>
        <authorList>
            <consortium name="The Broad Institute Genomics Platform"/>
            <consortium name="The Broad Institute Genome Sequencing Center for Infectious Disease"/>
            <person name="Wu L."/>
            <person name="Ma J."/>
        </authorList>
    </citation>
    <scope>NUCLEOTIDE SEQUENCE [LARGE SCALE GENOMIC DNA]</scope>
    <source>
        <strain evidence="6">NBRC 109341</strain>
    </source>
</reference>
<dbReference type="PANTHER" id="PTHR43060:SF15">
    <property type="entry name" value="3-HYDROXYISOBUTYRATE DEHYDROGENASE-LIKE 1, MITOCHONDRIAL-RELATED"/>
    <property type="match status" value="1"/>
</dbReference>
<dbReference type="InterPro" id="IPR015815">
    <property type="entry name" value="HIBADH-related"/>
</dbReference>
<evidence type="ECO:0000256" key="2">
    <source>
        <dbReference type="ARBA" id="ARBA00023027"/>
    </source>
</evidence>
<keyword evidence="2" id="KW-0520">NAD</keyword>
<dbReference type="Gene3D" id="1.10.1040.10">
    <property type="entry name" value="N-(1-d-carboxylethyl)-l-norvaline Dehydrogenase, domain 2"/>
    <property type="match status" value="1"/>
</dbReference>
<comment type="caution">
    <text evidence="5">The sequence shown here is derived from an EMBL/GenBank/DDBJ whole genome shotgun (WGS) entry which is preliminary data.</text>
</comment>
<dbReference type="InterPro" id="IPR008927">
    <property type="entry name" value="6-PGluconate_DH-like_C_sf"/>
</dbReference>
<gene>
    <name evidence="5" type="ORF">GCM10007935_39040</name>
</gene>
<dbReference type="InterPro" id="IPR006115">
    <property type="entry name" value="6PGDH_NADP-bd"/>
</dbReference>
<feature type="domain" description="6-phosphogluconate dehydrogenase NADP-binding" evidence="3">
    <location>
        <begin position="6"/>
        <end position="164"/>
    </location>
</feature>
<protein>
    <submittedName>
        <fullName evidence="5">Tartronate semialdehyde reductase</fullName>
    </submittedName>
</protein>
<keyword evidence="6" id="KW-1185">Reference proteome</keyword>
<dbReference type="InterPro" id="IPR029154">
    <property type="entry name" value="HIBADH-like_NADP-bd"/>
</dbReference>
<evidence type="ECO:0000313" key="6">
    <source>
        <dbReference type="Proteomes" id="UP001156903"/>
    </source>
</evidence>
<dbReference type="PIRSF" id="PIRSF000103">
    <property type="entry name" value="HIBADH"/>
    <property type="match status" value="1"/>
</dbReference>
<dbReference type="EMBL" id="BSPB01000059">
    <property type="protein sequence ID" value="GLS16463.1"/>
    <property type="molecule type" value="Genomic_DNA"/>
</dbReference>
<evidence type="ECO:0000259" key="4">
    <source>
        <dbReference type="Pfam" id="PF14833"/>
    </source>
</evidence>
<dbReference type="PANTHER" id="PTHR43060">
    <property type="entry name" value="3-HYDROXYISOBUTYRATE DEHYDROGENASE-LIKE 1, MITOCHONDRIAL-RELATED"/>
    <property type="match status" value="1"/>
</dbReference>
<dbReference type="SUPFAM" id="SSF48179">
    <property type="entry name" value="6-phosphogluconate dehydrogenase C-terminal domain-like"/>
    <property type="match status" value="1"/>
</dbReference>
<sequence length="295" mass="30435">MSAAVLGFVGVGVMGEGMCSNLLHKSGCPVHVADLNAEAVARLAAQGAVASSLEGLRQSVHTVFLSLPSIDQVEAVCLGTGGLIVEGGSIRTVVDMSTSDVPRTRALAAKLAERGVNFLDAPVARSREAARNGTLLITVGGDAALFEAVAPQLRCMGSDVLHCGGVGAGQVVKIMNNMVLLSTVHALAEAMAIAEAAGVDKALLANVLRLGSADSFALRLTGEKYLARDDFPEKLFPTAYALKDLKLALGLAHASGIRPTVAEAAADLLGQAADQGYAMSYYPVVYRLIRPSPQA</sequence>
<organism evidence="5 6">
    <name type="scientific">Hydrogenophaga electricum</name>
    <dbReference type="NCBI Taxonomy" id="1230953"/>
    <lineage>
        <taxon>Bacteria</taxon>
        <taxon>Pseudomonadati</taxon>
        <taxon>Pseudomonadota</taxon>
        <taxon>Betaproteobacteria</taxon>
        <taxon>Burkholderiales</taxon>
        <taxon>Comamonadaceae</taxon>
        <taxon>Hydrogenophaga</taxon>
    </lineage>
</organism>
<dbReference type="RefSeq" id="WP_284309211.1">
    <property type="nucleotide sequence ID" value="NZ_BSPB01000059.1"/>
</dbReference>
<evidence type="ECO:0000313" key="5">
    <source>
        <dbReference type="EMBL" id="GLS16463.1"/>
    </source>
</evidence>
<dbReference type="InterPro" id="IPR036291">
    <property type="entry name" value="NAD(P)-bd_dom_sf"/>
</dbReference>
<dbReference type="Gene3D" id="3.40.50.720">
    <property type="entry name" value="NAD(P)-binding Rossmann-like Domain"/>
    <property type="match status" value="1"/>
</dbReference>
<dbReference type="SUPFAM" id="SSF51735">
    <property type="entry name" value="NAD(P)-binding Rossmann-fold domains"/>
    <property type="match status" value="1"/>
</dbReference>
<feature type="domain" description="3-hydroxyisobutyrate dehydrogenase-like NAD-binding" evidence="4">
    <location>
        <begin position="167"/>
        <end position="278"/>
    </location>
</feature>
<keyword evidence="1" id="KW-0560">Oxidoreductase</keyword>
<dbReference type="InterPro" id="IPR013328">
    <property type="entry name" value="6PGD_dom2"/>
</dbReference>
<evidence type="ECO:0000256" key="1">
    <source>
        <dbReference type="ARBA" id="ARBA00023002"/>
    </source>
</evidence>
<name>A0ABQ6C9W0_9BURK</name>